<feature type="compositionally biased region" description="Low complexity" evidence="2">
    <location>
        <begin position="99"/>
        <end position="118"/>
    </location>
</feature>
<feature type="compositionally biased region" description="Basic residues" evidence="2">
    <location>
        <begin position="371"/>
        <end position="381"/>
    </location>
</feature>
<accession>U4TKR7</accession>
<dbReference type="eggNOG" id="ENOG50332JJ">
    <property type="taxonomic scope" value="Bacteria"/>
</dbReference>
<feature type="region of interest" description="Disordered" evidence="2">
    <location>
        <begin position="295"/>
        <end position="383"/>
    </location>
</feature>
<proteinExistence type="inferred from homology"/>
<evidence type="ECO:0000256" key="2">
    <source>
        <dbReference type="SAM" id="MobiDB-lite"/>
    </source>
</evidence>
<feature type="compositionally biased region" description="Basic and acidic residues" evidence="2">
    <location>
        <begin position="347"/>
        <end position="358"/>
    </location>
</feature>
<dbReference type="EMBL" id="KI271608">
    <property type="protein sequence ID" value="ERL63965.1"/>
    <property type="molecule type" value="Genomic_DNA"/>
</dbReference>
<dbReference type="HOGENOM" id="CLU_665308_0_0_9"/>
<feature type="compositionally biased region" description="Low complexity" evidence="2">
    <location>
        <begin position="315"/>
        <end position="346"/>
    </location>
</feature>
<evidence type="ECO:0000313" key="4">
    <source>
        <dbReference type="Proteomes" id="UP000030647"/>
    </source>
</evidence>
<gene>
    <name evidence="3" type="ORF">L248_1784</name>
</gene>
<evidence type="ECO:0000313" key="3">
    <source>
        <dbReference type="EMBL" id="ERL63965.1"/>
    </source>
</evidence>
<dbReference type="Proteomes" id="UP000030647">
    <property type="component" value="Unassembled WGS sequence"/>
</dbReference>
<organism evidence="3 4">
    <name type="scientific">Schleiferilactobacillus shenzhenensis LY-73</name>
    <dbReference type="NCBI Taxonomy" id="1231336"/>
    <lineage>
        <taxon>Bacteria</taxon>
        <taxon>Bacillati</taxon>
        <taxon>Bacillota</taxon>
        <taxon>Bacilli</taxon>
        <taxon>Lactobacillales</taxon>
        <taxon>Lactobacillaceae</taxon>
        <taxon>Schleiferilactobacillus</taxon>
    </lineage>
</organism>
<comment type="similarity">
    <text evidence="1">Belongs to the UPF0751 family.</text>
</comment>
<dbReference type="Pfam" id="PF10087">
    <property type="entry name" value="DUF2325"/>
    <property type="match status" value="1"/>
</dbReference>
<sequence length="495" mass="55048">MFVLQSASDPFFKNLVEVLFMDDQQRLFQLIRDQIARKSESITPENVLEVTKDIKQLLKSLKILSPITFLPAKTSETAAPAVEKKESAAPAAPEKKETTAPTAAAPTTITKPVATTPTSQPTLKPEQAPTPVVPALREHWNPQHNEYTGRFRRALAGGYVGEIYMPEVVLRALHSRPNNGDWVRAVLQPSSTGRTNEVPRYIFYIVKRATTPTDVRLQEFVPVIYRSDVRRFFIEFKAPGAELTQSVLISEYDATKFHLKTGDYIDFSYHDGKIAEGRVIWKYSPAAVQVIRKERQFAKPTEREEKPAEHEEKPAAAQPAAAATAKPAAPAAETEPKPTTAQPAAAEETKTPAAEEHTGATPTIEKPAKPASKKSVHKSSGRKAQPIFEGATFLFVAMDNAGPSKTFRKTIESRGGKMVLSSMKDGTATLRRKVTRADFVVVYLPSVHHWQMWEAKDQAKKIEKPIYFARTTNPRNLIQAFHRNDISREATVSEA</sequence>
<evidence type="ECO:0000256" key="1">
    <source>
        <dbReference type="ARBA" id="ARBA00007189"/>
    </source>
</evidence>
<name>U4TKR7_9LACO</name>
<protein>
    <submittedName>
        <fullName evidence="3">Uncharacterized protein</fullName>
    </submittedName>
</protein>
<feature type="compositionally biased region" description="Basic and acidic residues" evidence="2">
    <location>
        <begin position="295"/>
        <end position="314"/>
    </location>
</feature>
<dbReference type="AlphaFoldDB" id="U4TKR7"/>
<feature type="region of interest" description="Disordered" evidence="2">
    <location>
        <begin position="76"/>
        <end position="130"/>
    </location>
</feature>
<feature type="compositionally biased region" description="Basic and acidic residues" evidence="2">
    <location>
        <begin position="82"/>
        <end position="98"/>
    </location>
</feature>
<keyword evidence="4" id="KW-1185">Reference proteome</keyword>
<dbReference type="InterPro" id="IPR016772">
    <property type="entry name" value="UCP020408"/>
</dbReference>
<reference evidence="4" key="1">
    <citation type="journal article" date="2013" name="Genome Announc.">
        <title>Whole-Genome Sequencing of Lactobacillus shenzhenensis Strain LY-73T.</title>
        <authorList>
            <person name="Lin Z."/>
            <person name="Liu Z."/>
            <person name="Yang R."/>
            <person name="Zou Y."/>
            <person name="Wan D."/>
            <person name="Chen J."/>
            <person name="Guo M."/>
            <person name="Zhao J."/>
            <person name="Fang C."/>
            <person name="Yang R."/>
            <person name="Liu F."/>
        </authorList>
    </citation>
    <scope>NUCLEOTIDE SEQUENCE [LARGE SCALE GENOMIC DNA]</scope>
    <source>
        <strain evidence="4">LY-73</strain>
    </source>
</reference>